<dbReference type="AlphaFoldDB" id="A0A841CF78"/>
<name>A0A841CF78_9PSEU</name>
<protein>
    <submittedName>
        <fullName evidence="1">Uncharacterized protein</fullName>
    </submittedName>
</protein>
<evidence type="ECO:0000313" key="1">
    <source>
        <dbReference type="EMBL" id="MBB5954376.1"/>
    </source>
</evidence>
<keyword evidence="2" id="KW-1185">Reference proteome</keyword>
<organism evidence="1 2">
    <name type="scientific">Saccharothrix tamanrassetensis</name>
    <dbReference type="NCBI Taxonomy" id="1051531"/>
    <lineage>
        <taxon>Bacteria</taxon>
        <taxon>Bacillati</taxon>
        <taxon>Actinomycetota</taxon>
        <taxon>Actinomycetes</taxon>
        <taxon>Pseudonocardiales</taxon>
        <taxon>Pseudonocardiaceae</taxon>
        <taxon>Saccharothrix</taxon>
    </lineage>
</organism>
<dbReference type="EMBL" id="JACHJN010000001">
    <property type="protein sequence ID" value="MBB5954376.1"/>
    <property type="molecule type" value="Genomic_DNA"/>
</dbReference>
<accession>A0A841CF78</accession>
<dbReference type="RefSeq" id="WP_184688492.1">
    <property type="nucleotide sequence ID" value="NZ_JACHJN010000001.1"/>
</dbReference>
<evidence type="ECO:0000313" key="2">
    <source>
        <dbReference type="Proteomes" id="UP000547510"/>
    </source>
</evidence>
<proteinExistence type="predicted"/>
<reference evidence="1 2" key="1">
    <citation type="submission" date="2020-08" db="EMBL/GenBank/DDBJ databases">
        <title>Genomic Encyclopedia of Type Strains, Phase III (KMG-III): the genomes of soil and plant-associated and newly described type strains.</title>
        <authorList>
            <person name="Whitman W."/>
        </authorList>
    </citation>
    <scope>NUCLEOTIDE SEQUENCE [LARGE SCALE GENOMIC DNA]</scope>
    <source>
        <strain evidence="1 2">CECT 8640</strain>
    </source>
</reference>
<gene>
    <name evidence="1" type="ORF">FHS29_000946</name>
</gene>
<dbReference type="Proteomes" id="UP000547510">
    <property type="component" value="Unassembled WGS sequence"/>
</dbReference>
<sequence length="45" mass="4789">MSVYDLQGMANTDEVEAMASGWSFSCCNPGTDHSSASVTCHQSFV</sequence>
<comment type="caution">
    <text evidence="1">The sequence shown here is derived from an EMBL/GenBank/DDBJ whole genome shotgun (WGS) entry which is preliminary data.</text>
</comment>